<dbReference type="PANTHER" id="PTHR18964">
    <property type="entry name" value="ROK (REPRESSOR, ORF, KINASE) FAMILY"/>
    <property type="match status" value="1"/>
</dbReference>
<evidence type="ECO:0000256" key="1">
    <source>
        <dbReference type="ARBA" id="ARBA00006479"/>
    </source>
</evidence>
<sequence>MGKRAGSVAAGIDIGGTKTMLMLADEDGIILDKQKVPTPQAPAPELFFAGLMARLDERLAAVGTDRTALAAVGIGLPGVIDVRAGIADNCTALGWGRVDVQAEMRKHAACPVVVENDVNLAALGEGWLGAAKQASDYYLLCIGTGIGSAIVAGGVLLRGSRFAAGEVGYWVLDDTYPDEFSQDYSSFGRLESIASGPGIAARARQALASFAGRTVLRERCGGAAERLTAGDVLQAAAEGDALAADIVRQPLRQLAMAAANAASLLNPELIVIGGGVADSSPHLCSELQRLAEPLSPNPVRIVPAEMGNEAGAAGALYAALRYRKER</sequence>
<gene>
    <name evidence="2" type="ORF">SD70_21635</name>
</gene>
<dbReference type="SUPFAM" id="SSF53067">
    <property type="entry name" value="Actin-like ATPase domain"/>
    <property type="match status" value="1"/>
</dbReference>
<name>A0ABR5AE48_9BACL</name>
<comment type="similarity">
    <text evidence="1">Belongs to the ROK (NagC/XylR) family.</text>
</comment>
<organism evidence="2 3">
    <name type="scientific">Gordoniibacillus kamchatkensis</name>
    <dbReference type="NCBI Taxonomy" id="1590651"/>
    <lineage>
        <taxon>Bacteria</taxon>
        <taxon>Bacillati</taxon>
        <taxon>Bacillota</taxon>
        <taxon>Bacilli</taxon>
        <taxon>Bacillales</taxon>
        <taxon>Paenibacillaceae</taxon>
        <taxon>Gordoniibacillus</taxon>
    </lineage>
</organism>
<reference evidence="2 3" key="1">
    <citation type="submission" date="2014-12" db="EMBL/GenBank/DDBJ databases">
        <title>Draft genome sequence of Paenibacillus kamchatkensis strain B-2647.</title>
        <authorList>
            <person name="Karlyshev A.V."/>
            <person name="Kudryashova E.B."/>
        </authorList>
    </citation>
    <scope>NUCLEOTIDE SEQUENCE [LARGE SCALE GENOMIC DNA]</scope>
    <source>
        <strain evidence="2 3">VKM B-2647</strain>
    </source>
</reference>
<accession>A0ABR5AE48</accession>
<keyword evidence="3" id="KW-1185">Reference proteome</keyword>
<evidence type="ECO:0000313" key="3">
    <source>
        <dbReference type="Proteomes" id="UP000031967"/>
    </source>
</evidence>
<dbReference type="Gene3D" id="3.30.420.40">
    <property type="match status" value="2"/>
</dbReference>
<dbReference type="Pfam" id="PF00480">
    <property type="entry name" value="ROK"/>
    <property type="match status" value="1"/>
</dbReference>
<dbReference type="RefSeq" id="WP_041049637.1">
    <property type="nucleotide sequence ID" value="NZ_JXAK01000042.1"/>
</dbReference>
<evidence type="ECO:0008006" key="4">
    <source>
        <dbReference type="Google" id="ProtNLM"/>
    </source>
</evidence>
<dbReference type="PANTHER" id="PTHR18964:SF149">
    <property type="entry name" value="BIFUNCTIONAL UDP-N-ACETYLGLUCOSAMINE 2-EPIMERASE_N-ACETYLMANNOSAMINE KINASE"/>
    <property type="match status" value="1"/>
</dbReference>
<comment type="caution">
    <text evidence="2">The sequence shown here is derived from an EMBL/GenBank/DDBJ whole genome shotgun (WGS) entry which is preliminary data.</text>
</comment>
<dbReference type="Proteomes" id="UP000031967">
    <property type="component" value="Unassembled WGS sequence"/>
</dbReference>
<proteinExistence type="inferred from homology"/>
<protein>
    <recommendedName>
        <fullName evidence="4">ROK family protein</fullName>
    </recommendedName>
</protein>
<dbReference type="InterPro" id="IPR000600">
    <property type="entry name" value="ROK"/>
</dbReference>
<evidence type="ECO:0000313" key="2">
    <source>
        <dbReference type="EMBL" id="KIL39157.1"/>
    </source>
</evidence>
<dbReference type="EMBL" id="JXAK01000042">
    <property type="protein sequence ID" value="KIL39157.1"/>
    <property type="molecule type" value="Genomic_DNA"/>
</dbReference>
<dbReference type="InterPro" id="IPR043129">
    <property type="entry name" value="ATPase_NBD"/>
</dbReference>